<protein>
    <submittedName>
        <fullName evidence="3">Type II toxin-antitoxin system RelE/ParE family toxin</fullName>
    </submittedName>
</protein>
<dbReference type="AlphaFoldDB" id="A0A7D7LGP4"/>
<dbReference type="InterPro" id="IPR035093">
    <property type="entry name" value="RelE/ParE_toxin_dom_sf"/>
</dbReference>
<organism evidence="3 4">
    <name type="scientific">Nostoc edaphicum CCNP1411</name>
    <dbReference type="NCBI Taxonomy" id="1472755"/>
    <lineage>
        <taxon>Bacteria</taxon>
        <taxon>Bacillati</taxon>
        <taxon>Cyanobacteriota</taxon>
        <taxon>Cyanophyceae</taxon>
        <taxon>Nostocales</taxon>
        <taxon>Nostocaceae</taxon>
        <taxon>Nostoc</taxon>
    </lineage>
</organism>
<dbReference type="PANTHER" id="PTHR33755:SF5">
    <property type="entry name" value="TYPE II TOXIN-ANTITOXIN SYSTEM RELE_PARE FAMILY TOXIN"/>
    <property type="match status" value="1"/>
</dbReference>
<dbReference type="PANTHER" id="PTHR33755">
    <property type="entry name" value="TOXIN PARE1-RELATED"/>
    <property type="match status" value="1"/>
</dbReference>
<keyword evidence="4" id="KW-1185">Reference proteome</keyword>
<dbReference type="InterPro" id="IPR007712">
    <property type="entry name" value="RelE/ParE_toxin"/>
</dbReference>
<evidence type="ECO:0000256" key="2">
    <source>
        <dbReference type="ARBA" id="ARBA00022649"/>
    </source>
</evidence>
<sequence length="96" mass="11083">MKVFWTETAVENLSAIYTYIAQNSSQYATRIIDRITKRSQQLANFPLSGRIVPEFETEQIREVIEGSYRIIYYIKPEQIDVLAAIHGSQEITPSIE</sequence>
<accession>A0A7D7LGP4</accession>
<dbReference type="Proteomes" id="UP000514713">
    <property type="component" value="Chromosome"/>
</dbReference>
<name>A0A7D7LGP4_9NOSO</name>
<dbReference type="InterPro" id="IPR051803">
    <property type="entry name" value="TA_system_RelE-like_toxin"/>
</dbReference>
<evidence type="ECO:0000313" key="3">
    <source>
        <dbReference type="EMBL" id="QMS90212.1"/>
    </source>
</evidence>
<dbReference type="EMBL" id="CP054698">
    <property type="protein sequence ID" value="QMS90212.1"/>
    <property type="molecule type" value="Genomic_DNA"/>
</dbReference>
<evidence type="ECO:0000256" key="1">
    <source>
        <dbReference type="ARBA" id="ARBA00006226"/>
    </source>
</evidence>
<comment type="similarity">
    <text evidence="1">Belongs to the RelE toxin family.</text>
</comment>
<evidence type="ECO:0000313" key="4">
    <source>
        <dbReference type="Proteomes" id="UP000514713"/>
    </source>
</evidence>
<proteinExistence type="inferred from homology"/>
<gene>
    <name evidence="3" type="ORF">HUN01_22445</name>
</gene>
<dbReference type="Pfam" id="PF05016">
    <property type="entry name" value="ParE_toxin"/>
    <property type="match status" value="1"/>
</dbReference>
<dbReference type="Gene3D" id="3.30.2310.20">
    <property type="entry name" value="RelE-like"/>
    <property type="match status" value="1"/>
</dbReference>
<reference evidence="4" key="1">
    <citation type="submission" date="2020-06" db="EMBL/GenBank/DDBJ databases">
        <title>Nostoc edaphicum CCNP1411 genome.</title>
        <authorList>
            <person name="Fidor A."/>
            <person name="Grabski M."/>
            <person name="Gawor J."/>
            <person name="Gromadka R."/>
            <person name="Wegrzyn G."/>
            <person name="Mazur-Marzec H."/>
        </authorList>
    </citation>
    <scope>NUCLEOTIDE SEQUENCE [LARGE SCALE GENOMIC DNA]</scope>
    <source>
        <strain evidence="4">CCNP1411</strain>
    </source>
</reference>
<keyword evidence="2" id="KW-1277">Toxin-antitoxin system</keyword>
<dbReference type="RefSeq" id="WP_181928051.1">
    <property type="nucleotide sequence ID" value="NZ_CP054698.1"/>
</dbReference>
<dbReference type="KEGG" id="ned:HUN01_22445"/>